<keyword evidence="19" id="KW-1185">Reference proteome</keyword>
<keyword evidence="7 15" id="KW-0732">Signal</keyword>
<sequence length="216" mass="23824">MRKKILAITALAASMAMSAWAADYTLRPGDQLSIMVTQEESMSTSPTSSEQTPYQIRPDGKVSIPLAGEIYANGMTVNEFTDTVAQRLSRYIINPDVAVNIVKLGGVRVYVFGEINKPGAYELTKGHTVIDAIGAADGFNWDTGKKKIYLIHQDNTNKIITINLNKMLQTGNMAENYEMREGDILYLTRNGRISFSRDIAPLFSAAYMASKINSNN</sequence>
<evidence type="ECO:0000256" key="14">
    <source>
        <dbReference type="ARBA" id="ARBA00023288"/>
    </source>
</evidence>
<dbReference type="GO" id="GO:0006811">
    <property type="term" value="P:monoatomic ion transport"/>
    <property type="evidence" value="ECO:0007669"/>
    <property type="project" value="UniProtKB-KW"/>
</dbReference>
<proteinExistence type="inferred from homology"/>
<dbReference type="GO" id="GO:0046930">
    <property type="term" value="C:pore complex"/>
    <property type="evidence" value="ECO:0007669"/>
    <property type="project" value="UniProtKB-KW"/>
</dbReference>
<comment type="similarity">
    <text evidence="2">Belongs to the BexD/CtrA/VexA family.</text>
</comment>
<keyword evidence="8" id="KW-0625">Polysaccharide transport</keyword>
<evidence type="ECO:0000259" key="17">
    <source>
        <dbReference type="Pfam" id="PF22461"/>
    </source>
</evidence>
<evidence type="ECO:0000256" key="8">
    <source>
        <dbReference type="ARBA" id="ARBA00023047"/>
    </source>
</evidence>
<keyword evidence="11" id="KW-0472">Membrane</keyword>
<feature type="signal peptide" evidence="15">
    <location>
        <begin position="1"/>
        <end position="21"/>
    </location>
</feature>
<dbReference type="OrthoDB" id="8291at2"/>
<keyword evidence="5" id="KW-0762">Sugar transport</keyword>
<dbReference type="EMBL" id="AWXA01000025">
    <property type="protein sequence ID" value="ERT60261.1"/>
    <property type="molecule type" value="Genomic_DNA"/>
</dbReference>
<evidence type="ECO:0000256" key="11">
    <source>
        <dbReference type="ARBA" id="ARBA00023136"/>
    </source>
</evidence>
<evidence type="ECO:0000256" key="13">
    <source>
        <dbReference type="ARBA" id="ARBA00023237"/>
    </source>
</evidence>
<comment type="subcellular location">
    <subcellularLocation>
        <location evidence="1">Cell outer membrane</location>
        <topology evidence="1">Multi-pass membrane protein</topology>
    </subcellularLocation>
</comment>
<keyword evidence="9" id="KW-0406">Ion transport</keyword>
<evidence type="ECO:0000256" key="7">
    <source>
        <dbReference type="ARBA" id="ARBA00022729"/>
    </source>
</evidence>
<keyword evidence="3" id="KW-0813">Transport</keyword>
<dbReference type="AlphaFoldDB" id="U7ULV3"/>
<evidence type="ECO:0000256" key="5">
    <source>
        <dbReference type="ARBA" id="ARBA00022597"/>
    </source>
</evidence>
<gene>
    <name evidence="18" type="ORF">HMPREF1250_1004</name>
</gene>
<keyword evidence="12" id="KW-0564">Palmitate</keyword>
<organism evidence="18 19">
    <name type="scientific">Megasphaera vaginalis</name>
    <name type="common">ex Srinivasan et al. 2021</name>
    <dbReference type="NCBI Taxonomy" id="1111454"/>
    <lineage>
        <taxon>Bacteria</taxon>
        <taxon>Bacillati</taxon>
        <taxon>Bacillota</taxon>
        <taxon>Negativicutes</taxon>
        <taxon>Veillonellales</taxon>
        <taxon>Veillonellaceae</taxon>
        <taxon>Megasphaera</taxon>
    </lineage>
</organism>
<accession>U7ULV3</accession>
<dbReference type="GO" id="GO:0009279">
    <property type="term" value="C:cell outer membrane"/>
    <property type="evidence" value="ECO:0007669"/>
    <property type="project" value="UniProtKB-SubCell"/>
</dbReference>
<dbReference type="PANTHER" id="PTHR33619">
    <property type="entry name" value="POLYSACCHARIDE EXPORT PROTEIN GFCE-RELATED"/>
    <property type="match status" value="1"/>
</dbReference>
<evidence type="ECO:0000256" key="6">
    <source>
        <dbReference type="ARBA" id="ARBA00022692"/>
    </source>
</evidence>
<dbReference type="Gene3D" id="3.10.560.10">
    <property type="entry name" value="Outer membrane lipoprotein wza domain like"/>
    <property type="match status" value="1"/>
</dbReference>
<evidence type="ECO:0000256" key="9">
    <source>
        <dbReference type="ARBA" id="ARBA00023065"/>
    </source>
</evidence>
<feature type="chain" id="PRO_5004688166" evidence="15">
    <location>
        <begin position="22"/>
        <end position="216"/>
    </location>
</feature>
<protein>
    <submittedName>
        <fullName evidence="18">Polysaccharide biosynthesis/export protein</fullName>
    </submittedName>
</protein>
<dbReference type="InterPro" id="IPR049712">
    <property type="entry name" value="Poly_export"/>
</dbReference>
<dbReference type="InterPro" id="IPR003715">
    <property type="entry name" value="Poly_export_N"/>
</dbReference>
<keyword evidence="6" id="KW-0812">Transmembrane</keyword>
<name>U7ULV3_9FIRM</name>
<evidence type="ECO:0000313" key="19">
    <source>
        <dbReference type="Proteomes" id="UP000017090"/>
    </source>
</evidence>
<dbReference type="Pfam" id="PF02563">
    <property type="entry name" value="Poly_export"/>
    <property type="match status" value="1"/>
</dbReference>
<keyword evidence="4" id="KW-1134">Transmembrane beta strand</keyword>
<evidence type="ECO:0000256" key="2">
    <source>
        <dbReference type="ARBA" id="ARBA00009450"/>
    </source>
</evidence>
<keyword evidence="10" id="KW-0626">Porin</keyword>
<dbReference type="Pfam" id="PF22461">
    <property type="entry name" value="SLBB_2"/>
    <property type="match status" value="1"/>
</dbReference>
<keyword evidence="13" id="KW-0998">Cell outer membrane</keyword>
<evidence type="ECO:0000256" key="10">
    <source>
        <dbReference type="ARBA" id="ARBA00023114"/>
    </source>
</evidence>
<keyword evidence="14" id="KW-0449">Lipoprotein</keyword>
<dbReference type="STRING" id="1111454.HMPREF1250_1004"/>
<evidence type="ECO:0000256" key="15">
    <source>
        <dbReference type="SAM" id="SignalP"/>
    </source>
</evidence>
<evidence type="ECO:0000313" key="18">
    <source>
        <dbReference type="EMBL" id="ERT60261.1"/>
    </source>
</evidence>
<dbReference type="InterPro" id="IPR054765">
    <property type="entry name" value="SLBB_dom"/>
</dbReference>
<dbReference type="Proteomes" id="UP000017090">
    <property type="component" value="Unassembled WGS sequence"/>
</dbReference>
<evidence type="ECO:0000256" key="1">
    <source>
        <dbReference type="ARBA" id="ARBA00004571"/>
    </source>
</evidence>
<dbReference type="eggNOG" id="COG1596">
    <property type="taxonomic scope" value="Bacteria"/>
</dbReference>
<dbReference type="GO" id="GO:0015288">
    <property type="term" value="F:porin activity"/>
    <property type="evidence" value="ECO:0007669"/>
    <property type="project" value="UniProtKB-KW"/>
</dbReference>
<evidence type="ECO:0000256" key="12">
    <source>
        <dbReference type="ARBA" id="ARBA00023139"/>
    </source>
</evidence>
<comment type="caution">
    <text evidence="18">The sequence shown here is derived from an EMBL/GenBank/DDBJ whole genome shotgun (WGS) entry which is preliminary data.</text>
</comment>
<dbReference type="PANTHER" id="PTHR33619:SF3">
    <property type="entry name" value="POLYSACCHARIDE EXPORT PROTEIN GFCE-RELATED"/>
    <property type="match status" value="1"/>
</dbReference>
<dbReference type="GO" id="GO:0015159">
    <property type="term" value="F:polysaccharide transmembrane transporter activity"/>
    <property type="evidence" value="ECO:0007669"/>
    <property type="project" value="InterPro"/>
</dbReference>
<feature type="domain" description="SLBB" evidence="17">
    <location>
        <begin position="108"/>
        <end position="186"/>
    </location>
</feature>
<feature type="domain" description="Polysaccharide export protein N-terminal" evidence="16">
    <location>
        <begin position="21"/>
        <end position="101"/>
    </location>
</feature>
<evidence type="ECO:0000256" key="4">
    <source>
        <dbReference type="ARBA" id="ARBA00022452"/>
    </source>
</evidence>
<evidence type="ECO:0000256" key="3">
    <source>
        <dbReference type="ARBA" id="ARBA00022448"/>
    </source>
</evidence>
<dbReference type="PATRIC" id="fig|1111454.3.peg.986"/>
<reference evidence="18 19" key="1">
    <citation type="submission" date="2013-09" db="EMBL/GenBank/DDBJ databases">
        <authorList>
            <person name="Durkin A.S."/>
            <person name="Haft D.R."/>
            <person name="McCorrison J."/>
            <person name="Torralba M."/>
            <person name="Gillis M."/>
            <person name="Haft D.H."/>
            <person name="Methe B."/>
            <person name="Sutton G."/>
            <person name="Nelson K.E."/>
        </authorList>
    </citation>
    <scope>NUCLEOTIDE SEQUENCE [LARGE SCALE GENOMIC DNA]</scope>
    <source>
        <strain evidence="18 19">BV3C16-1</strain>
    </source>
</reference>
<evidence type="ECO:0000259" key="16">
    <source>
        <dbReference type="Pfam" id="PF02563"/>
    </source>
</evidence>